<keyword evidence="3" id="KW-0378">Hydrolase</keyword>
<gene>
    <name evidence="3" type="ORF">ABU178_18485</name>
</gene>
<evidence type="ECO:0000313" key="3">
    <source>
        <dbReference type="EMBL" id="MFH8136140.1"/>
    </source>
</evidence>
<evidence type="ECO:0000259" key="2">
    <source>
        <dbReference type="Pfam" id="PF04754"/>
    </source>
</evidence>
<dbReference type="EC" id="3.1.21.-" evidence="3"/>
<proteinExistence type="inferred from homology"/>
<name>A0ABW7Q0P4_9GAMM</name>
<dbReference type="PANTHER" id="PTHR34611:SF2">
    <property type="entry name" value="INACTIVE RECOMBINATION-PROMOTING NUCLEASE-LIKE PROTEIN RPNE-RELATED"/>
    <property type="match status" value="1"/>
</dbReference>
<accession>A0ABW7Q0P4</accession>
<evidence type="ECO:0000313" key="4">
    <source>
        <dbReference type="Proteomes" id="UP001611251"/>
    </source>
</evidence>
<dbReference type="InterPro" id="IPR010106">
    <property type="entry name" value="RpnA"/>
</dbReference>
<dbReference type="InterPro" id="IPR006842">
    <property type="entry name" value="Transposase_31"/>
</dbReference>
<dbReference type="PANTHER" id="PTHR34611">
    <property type="match status" value="1"/>
</dbReference>
<dbReference type="InterPro" id="IPR051699">
    <property type="entry name" value="Rpn/YhgA-like_nuclease"/>
</dbReference>
<dbReference type="Pfam" id="PF04754">
    <property type="entry name" value="Transposase_31"/>
    <property type="match status" value="1"/>
</dbReference>
<feature type="domain" description="Transposase (putative) YhgA-like" evidence="2">
    <location>
        <begin position="8"/>
        <end position="208"/>
    </location>
</feature>
<comment type="similarity">
    <text evidence="1">Belongs to the Rpn/YhgA-like nuclease family.</text>
</comment>
<evidence type="ECO:0000256" key="1">
    <source>
        <dbReference type="ARBA" id="ARBA00009787"/>
    </source>
</evidence>
<dbReference type="Proteomes" id="UP001611251">
    <property type="component" value="Unassembled WGS sequence"/>
</dbReference>
<protein>
    <submittedName>
        <fullName evidence="3">Rpn family recombination-promoting nuclease/putative transposase</fullName>
        <ecNumber evidence="3">3.1.21.-</ecNumber>
    </submittedName>
</protein>
<dbReference type="EMBL" id="JBGFSN010000011">
    <property type="protein sequence ID" value="MFH8136140.1"/>
    <property type="molecule type" value="Genomic_DNA"/>
</dbReference>
<organism evidence="3 4">
    <name type="scientific">Pantoea osteomyelitidis</name>
    <dbReference type="NCBI Taxonomy" id="3230026"/>
    <lineage>
        <taxon>Bacteria</taxon>
        <taxon>Pseudomonadati</taxon>
        <taxon>Pseudomonadota</taxon>
        <taxon>Gammaproteobacteria</taxon>
        <taxon>Enterobacterales</taxon>
        <taxon>Erwiniaceae</taxon>
        <taxon>Pantoea</taxon>
    </lineage>
</organism>
<dbReference type="RefSeq" id="WP_397217635.1">
    <property type="nucleotide sequence ID" value="NZ_JBGFSN010000011.1"/>
</dbReference>
<sequence length="296" mass="33709">MNNCASPTPHDGLFKTFLTHPPTAREFLTCHLPPALLEVCNLDTLQLESGSFLEEDLRPYFADILYSLKTTDGDGYIYTLIEHQSSGDKHMAFRLMRYAIAAMQRHLDAGHAHLPLVVPLLFCHGRASLWRAPMNWLDLFSDPERARQLYTRSFPLIDVGAMSDDEIMKHGSMALLELMFKHIFIRDLAVLEDKIVELLQAKMNTPEQRDALLNWAVQTGDTARPQAFLQALARRLPQYEETFMTIAERLRQQGKAEGEQIARLKIAQAMLKKGVDPIIIMETTGLTQQELVKIKH</sequence>
<dbReference type="NCBIfam" id="TIGR01784">
    <property type="entry name" value="T_den_put_tspse"/>
    <property type="match status" value="1"/>
</dbReference>
<dbReference type="GO" id="GO:0016787">
    <property type="term" value="F:hydrolase activity"/>
    <property type="evidence" value="ECO:0007669"/>
    <property type="project" value="UniProtKB-KW"/>
</dbReference>
<reference evidence="3 4" key="1">
    <citation type="submission" date="2024-08" db="EMBL/GenBank/DDBJ databases">
        <title>Pantoea ronii - a newly identified human opportunistic pathogen.</title>
        <authorList>
            <person name="Keidar-Friedman D."/>
            <person name="Sorek N."/>
            <person name="Leshin-Carmel D."/>
            <person name="Tsur A."/>
            <person name="Amsalem M."/>
            <person name="Tolkach D."/>
            <person name="Brosh-Nissimov T."/>
        </authorList>
    </citation>
    <scope>NUCLEOTIDE SEQUENCE [LARGE SCALE GENOMIC DNA]</scope>
    <source>
        <strain evidence="3 4">AA23256</strain>
    </source>
</reference>
<keyword evidence="4" id="KW-1185">Reference proteome</keyword>
<comment type="caution">
    <text evidence="3">The sequence shown here is derived from an EMBL/GenBank/DDBJ whole genome shotgun (WGS) entry which is preliminary data.</text>
</comment>